<proteinExistence type="predicted"/>
<name>A0ACC2H1G1_DALPE</name>
<evidence type="ECO:0000313" key="1">
    <source>
        <dbReference type="EMBL" id="KAJ8009505.1"/>
    </source>
</evidence>
<organism evidence="1 2">
    <name type="scientific">Dallia pectoralis</name>
    <name type="common">Alaska blackfish</name>
    <dbReference type="NCBI Taxonomy" id="75939"/>
    <lineage>
        <taxon>Eukaryota</taxon>
        <taxon>Metazoa</taxon>
        <taxon>Chordata</taxon>
        <taxon>Craniata</taxon>
        <taxon>Vertebrata</taxon>
        <taxon>Euteleostomi</taxon>
        <taxon>Actinopterygii</taxon>
        <taxon>Neopterygii</taxon>
        <taxon>Teleostei</taxon>
        <taxon>Protacanthopterygii</taxon>
        <taxon>Esociformes</taxon>
        <taxon>Umbridae</taxon>
        <taxon>Dallia</taxon>
    </lineage>
</organism>
<sequence>MSAFHLTSWTKQSVYLQPPPPLPLQSEMHTIDKRLIVFLERRFHRLPSLTCGKWGSMNHLNCLIFDFRDDKRPFELGSPSEVLLAYLHWERRGVFQIPLL</sequence>
<dbReference type="Proteomes" id="UP001157502">
    <property type="component" value="Chromosome 7"/>
</dbReference>
<evidence type="ECO:0000313" key="2">
    <source>
        <dbReference type="Proteomes" id="UP001157502"/>
    </source>
</evidence>
<protein>
    <submittedName>
        <fullName evidence="1">Uncharacterized protein</fullName>
    </submittedName>
</protein>
<dbReference type="EMBL" id="CM055734">
    <property type="protein sequence ID" value="KAJ8009505.1"/>
    <property type="molecule type" value="Genomic_DNA"/>
</dbReference>
<comment type="caution">
    <text evidence="1">The sequence shown here is derived from an EMBL/GenBank/DDBJ whole genome shotgun (WGS) entry which is preliminary data.</text>
</comment>
<keyword evidence="2" id="KW-1185">Reference proteome</keyword>
<gene>
    <name evidence="1" type="ORF">DPEC_G00089580</name>
</gene>
<accession>A0ACC2H1G1</accession>
<reference evidence="1" key="1">
    <citation type="submission" date="2021-05" db="EMBL/GenBank/DDBJ databases">
        <authorList>
            <person name="Pan Q."/>
            <person name="Jouanno E."/>
            <person name="Zahm M."/>
            <person name="Klopp C."/>
            <person name="Cabau C."/>
            <person name="Louis A."/>
            <person name="Berthelot C."/>
            <person name="Parey E."/>
            <person name="Roest Crollius H."/>
            <person name="Montfort J."/>
            <person name="Robinson-Rechavi M."/>
            <person name="Bouchez O."/>
            <person name="Lampietro C."/>
            <person name="Lopez Roques C."/>
            <person name="Donnadieu C."/>
            <person name="Postlethwait J."/>
            <person name="Bobe J."/>
            <person name="Dillon D."/>
            <person name="Chandos A."/>
            <person name="von Hippel F."/>
            <person name="Guiguen Y."/>
        </authorList>
    </citation>
    <scope>NUCLEOTIDE SEQUENCE</scope>
    <source>
        <strain evidence="1">YG-Jan2019</strain>
    </source>
</reference>